<dbReference type="InterPro" id="IPR010093">
    <property type="entry name" value="SinI_DNA-bd"/>
</dbReference>
<evidence type="ECO:0000259" key="2">
    <source>
        <dbReference type="Pfam" id="PF12728"/>
    </source>
</evidence>
<dbReference type="RefSeq" id="WP_115935709.1">
    <property type="nucleotide sequence ID" value="NZ_QRDW01000002.1"/>
</dbReference>
<evidence type="ECO:0000313" key="3">
    <source>
        <dbReference type="EMBL" id="RED52156.1"/>
    </source>
</evidence>
<reference evidence="3 4" key="1">
    <citation type="submission" date="2018-07" db="EMBL/GenBank/DDBJ databases">
        <title>Genomic Encyclopedia of Type Strains, Phase III (KMG-III): the genomes of soil and plant-associated and newly described type strains.</title>
        <authorList>
            <person name="Whitman W."/>
        </authorList>
    </citation>
    <scope>NUCLEOTIDE SEQUENCE [LARGE SCALE GENOMIC DNA]</scope>
    <source>
        <strain evidence="3 4">CECT 8488</strain>
    </source>
</reference>
<dbReference type="Proteomes" id="UP000256845">
    <property type="component" value="Unassembled WGS sequence"/>
</dbReference>
<dbReference type="EMBL" id="QRDW01000002">
    <property type="protein sequence ID" value="RED52156.1"/>
    <property type="molecule type" value="Genomic_DNA"/>
</dbReference>
<comment type="caution">
    <text evidence="3">The sequence shown here is derived from an EMBL/GenBank/DDBJ whole genome shotgun (WGS) entry which is preliminary data.</text>
</comment>
<dbReference type="Pfam" id="PF12728">
    <property type="entry name" value="HTH_17"/>
    <property type="match status" value="1"/>
</dbReference>
<gene>
    <name evidence="3" type="ORF">DFP90_102174</name>
</gene>
<dbReference type="InterPro" id="IPR041657">
    <property type="entry name" value="HTH_17"/>
</dbReference>
<dbReference type="OrthoDB" id="5459819at2"/>
<feature type="region of interest" description="Disordered" evidence="1">
    <location>
        <begin position="52"/>
        <end position="71"/>
    </location>
</feature>
<accession>A0A3D9HTE9</accession>
<keyword evidence="4" id="KW-1185">Reference proteome</keyword>
<organism evidence="3 4">
    <name type="scientific">Aestuariispira insulae</name>
    <dbReference type="NCBI Taxonomy" id="1461337"/>
    <lineage>
        <taxon>Bacteria</taxon>
        <taxon>Pseudomonadati</taxon>
        <taxon>Pseudomonadota</taxon>
        <taxon>Alphaproteobacteria</taxon>
        <taxon>Rhodospirillales</taxon>
        <taxon>Kiloniellaceae</taxon>
        <taxon>Aestuariispira</taxon>
    </lineage>
</organism>
<name>A0A3D9HTE9_9PROT</name>
<dbReference type="Gene3D" id="1.10.1660.10">
    <property type="match status" value="1"/>
</dbReference>
<feature type="domain" description="Helix-turn-helix" evidence="2">
    <location>
        <begin position="6"/>
        <end position="55"/>
    </location>
</feature>
<dbReference type="SUPFAM" id="SSF46955">
    <property type="entry name" value="Putative DNA-binding domain"/>
    <property type="match status" value="1"/>
</dbReference>
<sequence length="71" mass="8020">MLSKPMLTLHEVAELLKIKESTIRSWINNGQLRAYKFGREWRVAQKDLESYIQSHASDQPGGADGSTTSQD</sequence>
<evidence type="ECO:0000256" key="1">
    <source>
        <dbReference type="SAM" id="MobiDB-lite"/>
    </source>
</evidence>
<dbReference type="NCBIfam" id="TIGR01764">
    <property type="entry name" value="excise"/>
    <property type="match status" value="1"/>
</dbReference>
<dbReference type="AlphaFoldDB" id="A0A3D9HTE9"/>
<proteinExistence type="predicted"/>
<protein>
    <submittedName>
        <fullName evidence="3">Excisionase family DNA binding protein</fullName>
    </submittedName>
</protein>
<dbReference type="InterPro" id="IPR009061">
    <property type="entry name" value="DNA-bd_dom_put_sf"/>
</dbReference>
<dbReference type="GO" id="GO:0003677">
    <property type="term" value="F:DNA binding"/>
    <property type="evidence" value="ECO:0007669"/>
    <property type="project" value="InterPro"/>
</dbReference>
<evidence type="ECO:0000313" key="4">
    <source>
        <dbReference type="Proteomes" id="UP000256845"/>
    </source>
</evidence>